<evidence type="ECO:0000313" key="2">
    <source>
        <dbReference type="Proteomes" id="UP000887116"/>
    </source>
</evidence>
<protein>
    <submittedName>
        <fullName evidence="1">Uncharacterized protein</fullName>
    </submittedName>
</protein>
<dbReference type="EMBL" id="BMAO01004605">
    <property type="protein sequence ID" value="GFQ95747.1"/>
    <property type="molecule type" value="Genomic_DNA"/>
</dbReference>
<accession>A0A8X6IJM5</accession>
<dbReference type="AlphaFoldDB" id="A0A8X6IJM5"/>
<name>A0A8X6IJM5_TRICU</name>
<reference evidence="1" key="1">
    <citation type="submission" date="2020-07" db="EMBL/GenBank/DDBJ databases">
        <title>Multicomponent nature underlies the extraordinary mechanical properties of spider dragline silk.</title>
        <authorList>
            <person name="Kono N."/>
            <person name="Nakamura H."/>
            <person name="Mori M."/>
            <person name="Yoshida Y."/>
            <person name="Ohtoshi R."/>
            <person name="Malay A.D."/>
            <person name="Moran D.A.P."/>
            <person name="Tomita M."/>
            <person name="Numata K."/>
            <person name="Arakawa K."/>
        </authorList>
    </citation>
    <scope>NUCLEOTIDE SEQUENCE</scope>
</reference>
<sequence>MSALKSKDFELDTGVALANDDISTRHGFLWLGGREVKMSALKSKDFELDTGVALANDDIRYFKFDSVDDEKRCLRPRAMLKCTASLRI</sequence>
<dbReference type="Proteomes" id="UP000887116">
    <property type="component" value="Unassembled WGS sequence"/>
</dbReference>
<evidence type="ECO:0000313" key="1">
    <source>
        <dbReference type="EMBL" id="GFQ95747.1"/>
    </source>
</evidence>
<gene>
    <name evidence="1" type="ORF">TNCT_685451</name>
</gene>
<keyword evidence="2" id="KW-1185">Reference proteome</keyword>
<proteinExistence type="predicted"/>
<comment type="caution">
    <text evidence="1">The sequence shown here is derived from an EMBL/GenBank/DDBJ whole genome shotgun (WGS) entry which is preliminary data.</text>
</comment>
<organism evidence="1 2">
    <name type="scientific">Trichonephila clavata</name>
    <name type="common">Joro spider</name>
    <name type="synonym">Nephila clavata</name>
    <dbReference type="NCBI Taxonomy" id="2740835"/>
    <lineage>
        <taxon>Eukaryota</taxon>
        <taxon>Metazoa</taxon>
        <taxon>Ecdysozoa</taxon>
        <taxon>Arthropoda</taxon>
        <taxon>Chelicerata</taxon>
        <taxon>Arachnida</taxon>
        <taxon>Araneae</taxon>
        <taxon>Araneomorphae</taxon>
        <taxon>Entelegynae</taxon>
        <taxon>Araneoidea</taxon>
        <taxon>Nephilidae</taxon>
        <taxon>Trichonephila</taxon>
    </lineage>
</organism>